<organism evidence="1 2">
    <name type="scientific">Boletus reticuloceps</name>
    <dbReference type="NCBI Taxonomy" id="495285"/>
    <lineage>
        <taxon>Eukaryota</taxon>
        <taxon>Fungi</taxon>
        <taxon>Dikarya</taxon>
        <taxon>Basidiomycota</taxon>
        <taxon>Agaricomycotina</taxon>
        <taxon>Agaricomycetes</taxon>
        <taxon>Agaricomycetidae</taxon>
        <taxon>Boletales</taxon>
        <taxon>Boletineae</taxon>
        <taxon>Boletaceae</taxon>
        <taxon>Boletoideae</taxon>
        <taxon>Boletus</taxon>
    </lineage>
</organism>
<dbReference type="Proteomes" id="UP000683000">
    <property type="component" value="Unassembled WGS sequence"/>
</dbReference>
<dbReference type="EMBL" id="JAGFBS010000053">
    <property type="protein sequence ID" value="KAG6370348.1"/>
    <property type="molecule type" value="Genomic_DNA"/>
</dbReference>
<accession>A0A8I2YEN1</accession>
<gene>
    <name evidence="1" type="ORF">JVT61DRAFT_12156</name>
</gene>
<reference evidence="1" key="1">
    <citation type="submission" date="2021-03" db="EMBL/GenBank/DDBJ databases">
        <title>Evolutionary innovations through gain and loss of genes in the ectomycorrhizal Boletales.</title>
        <authorList>
            <person name="Wu G."/>
            <person name="Miyauchi S."/>
            <person name="Morin E."/>
            <person name="Yang Z.-L."/>
            <person name="Xu J."/>
            <person name="Martin F.M."/>
        </authorList>
    </citation>
    <scope>NUCLEOTIDE SEQUENCE</scope>
    <source>
        <strain evidence="1">BR01</strain>
    </source>
</reference>
<evidence type="ECO:0000313" key="2">
    <source>
        <dbReference type="Proteomes" id="UP000683000"/>
    </source>
</evidence>
<evidence type="ECO:0000313" key="1">
    <source>
        <dbReference type="EMBL" id="KAG6370348.1"/>
    </source>
</evidence>
<proteinExistence type="predicted"/>
<sequence length="75" mass="8477">MGVLHKHLHSWHLLQYITVARERSWMPHLLVVARAIDNGYTLLELETFVRNGVDIANLSPKATPGCKKLGCLDLD</sequence>
<comment type="caution">
    <text evidence="1">The sequence shown here is derived from an EMBL/GenBank/DDBJ whole genome shotgun (WGS) entry which is preliminary data.</text>
</comment>
<dbReference type="AlphaFoldDB" id="A0A8I2YEN1"/>
<protein>
    <submittedName>
        <fullName evidence="1">Uncharacterized protein</fullName>
    </submittedName>
</protein>
<name>A0A8I2YEN1_9AGAM</name>
<keyword evidence="2" id="KW-1185">Reference proteome</keyword>